<dbReference type="GO" id="GO:0034386">
    <property type="term" value="F:4-aminobutyrate:2-oxoglutarate transaminase activity"/>
    <property type="evidence" value="ECO:0007669"/>
    <property type="project" value="UniProtKB-EC"/>
</dbReference>
<dbReference type="Proteomes" id="UP001201985">
    <property type="component" value="Unassembled WGS sequence"/>
</dbReference>
<evidence type="ECO:0000256" key="3">
    <source>
        <dbReference type="ARBA" id="ARBA00022576"/>
    </source>
</evidence>
<evidence type="ECO:0000256" key="4">
    <source>
        <dbReference type="ARBA" id="ARBA00022679"/>
    </source>
</evidence>
<keyword evidence="4 7" id="KW-0808">Transferase</keyword>
<dbReference type="Gene3D" id="3.40.640.10">
    <property type="entry name" value="Type I PLP-dependent aspartate aminotransferase-like (Major domain)"/>
    <property type="match status" value="1"/>
</dbReference>
<comment type="similarity">
    <text evidence="2 6">Belongs to the class-III pyridoxal-phosphate-dependent aminotransferase family.</text>
</comment>
<comment type="cofactor">
    <cofactor evidence="1">
        <name>pyridoxal 5'-phosphate</name>
        <dbReference type="ChEBI" id="CHEBI:597326"/>
    </cofactor>
</comment>
<dbReference type="RefSeq" id="WP_120009524.1">
    <property type="nucleotide sequence ID" value="NZ_JALBUU010000004.1"/>
</dbReference>
<dbReference type="InterPro" id="IPR015422">
    <property type="entry name" value="PyrdxlP-dep_Trfase_small"/>
</dbReference>
<dbReference type="PIRSF" id="PIRSF000521">
    <property type="entry name" value="Transaminase_4ab_Lys_Orn"/>
    <property type="match status" value="1"/>
</dbReference>
<dbReference type="NCBIfam" id="TIGR00700">
    <property type="entry name" value="GABAtrnsam"/>
    <property type="match status" value="1"/>
</dbReference>
<dbReference type="InterPro" id="IPR049704">
    <property type="entry name" value="Aminotrans_3_PPA_site"/>
</dbReference>
<comment type="caution">
    <text evidence="7">The sequence shown here is derived from an EMBL/GenBank/DDBJ whole genome shotgun (WGS) entry which is preliminary data.</text>
</comment>
<evidence type="ECO:0000256" key="1">
    <source>
        <dbReference type="ARBA" id="ARBA00001933"/>
    </source>
</evidence>
<keyword evidence="8" id="KW-1185">Reference proteome</keyword>
<keyword evidence="3 7" id="KW-0032">Aminotransferase</keyword>
<evidence type="ECO:0000256" key="6">
    <source>
        <dbReference type="RuleBase" id="RU003560"/>
    </source>
</evidence>
<dbReference type="InterPro" id="IPR015424">
    <property type="entry name" value="PyrdxlP-dep_Trfase"/>
</dbReference>
<accession>A0ABS9VZD2</accession>
<dbReference type="InterPro" id="IPR004632">
    <property type="entry name" value="4NH2But_aminotransferase_bac"/>
</dbReference>
<evidence type="ECO:0000313" key="7">
    <source>
        <dbReference type="EMBL" id="MCI0752373.1"/>
    </source>
</evidence>
<dbReference type="InterPro" id="IPR015421">
    <property type="entry name" value="PyrdxlP-dep_Trfase_major"/>
</dbReference>
<dbReference type="PROSITE" id="PS00600">
    <property type="entry name" value="AA_TRANSFER_CLASS_3"/>
    <property type="match status" value="1"/>
</dbReference>
<evidence type="ECO:0000256" key="2">
    <source>
        <dbReference type="ARBA" id="ARBA00008954"/>
    </source>
</evidence>
<dbReference type="InterPro" id="IPR050103">
    <property type="entry name" value="Class-III_PLP-dep_AT"/>
</dbReference>
<dbReference type="CDD" id="cd00610">
    <property type="entry name" value="OAT_like"/>
    <property type="match status" value="1"/>
</dbReference>
<evidence type="ECO:0000256" key="5">
    <source>
        <dbReference type="ARBA" id="ARBA00022898"/>
    </source>
</evidence>
<protein>
    <submittedName>
        <fullName evidence="7">4-aminobutyrate--2-oxoglutarate transaminase</fullName>
        <ecNumber evidence="7">2.6.1.19</ecNumber>
    </submittedName>
</protein>
<gene>
    <name evidence="7" type="primary">gabT</name>
    <name evidence="7" type="ORF">MON41_01175</name>
</gene>
<keyword evidence="5 6" id="KW-0663">Pyridoxal phosphate</keyword>
<dbReference type="InterPro" id="IPR005814">
    <property type="entry name" value="Aminotrans_3"/>
</dbReference>
<organism evidence="7 8">
    <name type="scientific">Teichococcus vastitatis</name>
    <dbReference type="NCBI Taxonomy" id="2307076"/>
    <lineage>
        <taxon>Bacteria</taxon>
        <taxon>Pseudomonadati</taxon>
        <taxon>Pseudomonadota</taxon>
        <taxon>Alphaproteobacteria</taxon>
        <taxon>Acetobacterales</taxon>
        <taxon>Roseomonadaceae</taxon>
        <taxon>Roseomonas</taxon>
    </lineage>
</organism>
<dbReference type="SUPFAM" id="SSF53383">
    <property type="entry name" value="PLP-dependent transferases"/>
    <property type="match status" value="1"/>
</dbReference>
<dbReference type="PANTHER" id="PTHR11986">
    <property type="entry name" value="AMINOTRANSFERASE CLASS III"/>
    <property type="match status" value="1"/>
</dbReference>
<proteinExistence type="inferred from homology"/>
<dbReference type="EMBL" id="JALBUU010000004">
    <property type="protein sequence ID" value="MCI0752373.1"/>
    <property type="molecule type" value="Genomic_DNA"/>
</dbReference>
<dbReference type="EC" id="2.6.1.19" evidence="7"/>
<reference evidence="7 8" key="1">
    <citation type="submission" date="2022-03" db="EMBL/GenBank/DDBJ databases">
        <title>Complete genome analysis of Roseomonas KG 17.1 : a prolific producer of plant growth promoters.</title>
        <authorList>
            <person name="Saadouli I."/>
            <person name="Najjari A."/>
            <person name="Mosbah A."/>
            <person name="Ouzari H.I."/>
        </authorList>
    </citation>
    <scope>NUCLEOTIDE SEQUENCE [LARGE SCALE GENOMIC DNA]</scope>
    <source>
        <strain evidence="7 8">KG17-1</strain>
    </source>
</reference>
<dbReference type="Pfam" id="PF00202">
    <property type="entry name" value="Aminotran_3"/>
    <property type="match status" value="1"/>
</dbReference>
<dbReference type="Gene3D" id="3.90.1150.10">
    <property type="entry name" value="Aspartate Aminotransferase, domain 1"/>
    <property type="match status" value="1"/>
</dbReference>
<evidence type="ECO:0000313" key="8">
    <source>
        <dbReference type="Proteomes" id="UP001201985"/>
    </source>
</evidence>
<name>A0ABS9VZD2_9PROT</name>
<sequence length="432" mass="45638">MLVSPSPDITRNEAWLAEREHNVPRGIITAHPVVLERAEGSQVWDVDGRRYLDFVGGIGVLNVGHNHPRVVAAVQAQLGRISHASFQVAGYEPYIALAQRLNAMIGSGEAYKSLFLTSGAEAVENAVKIARAHTKRTGIIAFHGGFHGRTLLGVTLTGFAAPYRQNFGPFPSDVFHAHFPNPYRGITAERALAELEEMFATTITPDRVAAFLIEPVQGDGGFLPAPPAFLQALRNIATRHGIVLITDEIQTGFGRTGSMFAFQKAGIRPDLVTVAKSLAGGMPLSGVVGRAAIMDAPEPGGLGGTYGGNALACAAALAVLDIFEQDGLLEHAERLGVQLRAGLLGLQRGNPGIGDVRGLGFMQAIEMVDAAGAPDAGLAQRVIDAAREGGLLVIKCGVHRNVIRFLAPLVTTEAQLDEALAILGKALSAVRR</sequence>